<evidence type="ECO:0000256" key="3">
    <source>
        <dbReference type="ARBA" id="ARBA00004496"/>
    </source>
</evidence>
<dbReference type="Proteomes" id="UP000007148">
    <property type="component" value="Unassembled WGS sequence"/>
</dbReference>
<keyword evidence="11" id="KW-1185">Reference proteome</keyword>
<feature type="compositionally biased region" description="Basic and acidic residues" evidence="8">
    <location>
        <begin position="503"/>
        <end position="513"/>
    </location>
</feature>
<evidence type="ECO:0000256" key="2">
    <source>
        <dbReference type="ARBA" id="ARBA00004123"/>
    </source>
</evidence>
<evidence type="ECO:0000313" key="10">
    <source>
        <dbReference type="EMBL" id="CCA72065.1"/>
    </source>
</evidence>
<evidence type="ECO:0000256" key="4">
    <source>
        <dbReference type="ARBA" id="ARBA00009461"/>
    </source>
</evidence>
<dbReference type="AlphaFoldDB" id="G4TL82"/>
<feature type="region of interest" description="Disordered" evidence="8">
    <location>
        <begin position="1"/>
        <end position="227"/>
    </location>
</feature>
<accession>G4TL82</accession>
<feature type="compositionally biased region" description="Basic and acidic residues" evidence="8">
    <location>
        <begin position="1"/>
        <end position="19"/>
    </location>
</feature>
<sequence>MEQYQRETQKLPERSKFGDDFAASSLVPNQSKWSRQTKGASTSTSSHKKRKSHEASSSDDELLLKPETSVPNKNSRLGKATTRAPPTSRKVSSTPGTDEGPSKSSTLGQIKGKKQPKMSVPSQSTDTTSHKLMSSKQPVRSKTKSKKTETLAQAAREPSPSGSDRDQTFDGPRPFPMDLDSIGGPSCATRSVASRSSSVMSARSSVSAASRSRRSSSASGTDEGDITFTQYITRPKIDPEKLCPFCDEQLPEKPSSKLLRMLQKLRGTSEPDPRMGNKLGLKADMDDFTPFCSRHEAESREFPRGRRKGWPVELDVDDLTKRTLRLERKLQAIIDDPTKGTFLLPLRKADKNFGKGAVSGARAQWLNFENTSAGYYGEQGFSIIMHILLDLFPEISPSSMAPLNQSDYFAIVLVPEMALLLIQQDLQAKSKYTDDSVSRARALEVLRESRRYGEAMFPVEEDLDGNIADDVARRRATKIRRQNDEPKTRGQIVDLSDSDDDPEVRTPTKKSSETRAAASSQSSKSRQGSAESGERESGQKKKRTIKFQTQQEAFPSFVNGEETKKQISNAWLWTP</sequence>
<evidence type="ECO:0000256" key="6">
    <source>
        <dbReference type="ARBA" id="ARBA00022490"/>
    </source>
</evidence>
<evidence type="ECO:0000259" key="9">
    <source>
        <dbReference type="SMART" id="SM01312"/>
    </source>
</evidence>
<evidence type="ECO:0000256" key="5">
    <source>
        <dbReference type="ARBA" id="ARBA00015162"/>
    </source>
</evidence>
<protein>
    <recommendedName>
        <fullName evidence="5">Restriction of telomere capping protein 4</fullName>
    </recommendedName>
</protein>
<feature type="region of interest" description="Disordered" evidence="8">
    <location>
        <begin position="477"/>
        <end position="561"/>
    </location>
</feature>
<feature type="compositionally biased region" description="Low complexity" evidence="8">
    <location>
        <begin position="190"/>
        <end position="219"/>
    </location>
</feature>
<comment type="similarity">
    <text evidence="4">Belongs to the RTC4 family.</text>
</comment>
<dbReference type="OrthoDB" id="128308at2759"/>
<dbReference type="InterPro" id="IPR039024">
    <property type="entry name" value="RTC4"/>
</dbReference>
<comment type="function">
    <text evidence="1">May be involved in a process influencing telomere capping.</text>
</comment>
<dbReference type="Pfam" id="PF14474">
    <property type="entry name" value="RTC4"/>
    <property type="match status" value="1"/>
</dbReference>
<feature type="compositionally biased region" description="Polar residues" evidence="8">
    <location>
        <begin position="120"/>
        <end position="138"/>
    </location>
</feature>
<dbReference type="PANTHER" id="PTHR41391">
    <property type="entry name" value="RESTRICTION OF TELOMERE CAPPING PROTEIN 4"/>
    <property type="match status" value="1"/>
</dbReference>
<dbReference type="PANTHER" id="PTHR41391:SF1">
    <property type="entry name" value="RESTRICTION OF TELOMERE CAPPING PROTEIN 4"/>
    <property type="match status" value="1"/>
</dbReference>
<evidence type="ECO:0000313" key="11">
    <source>
        <dbReference type="Proteomes" id="UP000007148"/>
    </source>
</evidence>
<proteinExistence type="inferred from homology"/>
<dbReference type="InterPro" id="IPR028094">
    <property type="entry name" value="RTC4_C"/>
</dbReference>
<dbReference type="GO" id="GO:0005737">
    <property type="term" value="C:cytoplasm"/>
    <property type="evidence" value="ECO:0007669"/>
    <property type="project" value="UniProtKB-SubCell"/>
</dbReference>
<feature type="compositionally biased region" description="Low complexity" evidence="8">
    <location>
        <begin position="515"/>
        <end position="531"/>
    </location>
</feature>
<feature type="domain" description="Restriction of telomere capping protein 4 C-terminal" evidence="9">
    <location>
        <begin position="343"/>
        <end position="459"/>
    </location>
</feature>
<comment type="caution">
    <text evidence="10">The sequence shown here is derived from an EMBL/GenBank/DDBJ whole genome shotgun (WGS) entry which is preliminary data.</text>
</comment>
<organism evidence="10 11">
    <name type="scientific">Serendipita indica (strain DSM 11827)</name>
    <name type="common">Root endophyte fungus</name>
    <name type="synonym">Piriformospora indica</name>
    <dbReference type="NCBI Taxonomy" id="1109443"/>
    <lineage>
        <taxon>Eukaryota</taxon>
        <taxon>Fungi</taxon>
        <taxon>Dikarya</taxon>
        <taxon>Basidiomycota</taxon>
        <taxon>Agaricomycotina</taxon>
        <taxon>Agaricomycetes</taxon>
        <taxon>Sebacinales</taxon>
        <taxon>Serendipitaceae</taxon>
        <taxon>Serendipita</taxon>
    </lineage>
</organism>
<reference evidence="10 11" key="1">
    <citation type="journal article" date="2011" name="PLoS Pathog.">
        <title>Endophytic Life Strategies Decoded by Genome and Transcriptome Analyses of the Mutualistic Root Symbiont Piriformospora indica.</title>
        <authorList>
            <person name="Zuccaro A."/>
            <person name="Lahrmann U."/>
            <person name="Guldener U."/>
            <person name="Langen G."/>
            <person name="Pfiffi S."/>
            <person name="Biedenkopf D."/>
            <person name="Wong P."/>
            <person name="Samans B."/>
            <person name="Grimm C."/>
            <person name="Basiewicz M."/>
            <person name="Murat C."/>
            <person name="Martin F."/>
            <person name="Kogel K.H."/>
        </authorList>
    </citation>
    <scope>NUCLEOTIDE SEQUENCE [LARGE SCALE GENOMIC DNA]</scope>
    <source>
        <strain evidence="10 11">DSM 11827</strain>
    </source>
</reference>
<name>G4TL82_SERID</name>
<feature type="compositionally biased region" description="Polar residues" evidence="8">
    <location>
        <begin position="26"/>
        <end position="40"/>
    </location>
</feature>
<comment type="subcellular location">
    <subcellularLocation>
        <location evidence="3">Cytoplasm</location>
    </subcellularLocation>
    <subcellularLocation>
        <location evidence="2">Nucleus</location>
    </subcellularLocation>
</comment>
<evidence type="ECO:0000256" key="1">
    <source>
        <dbReference type="ARBA" id="ARBA00002738"/>
    </source>
</evidence>
<dbReference type="GO" id="GO:0005634">
    <property type="term" value="C:nucleus"/>
    <property type="evidence" value="ECO:0007669"/>
    <property type="project" value="UniProtKB-SubCell"/>
</dbReference>
<dbReference type="OMA" id="LEICMRI"/>
<dbReference type="eggNOG" id="ENOG502SEU0">
    <property type="taxonomic scope" value="Eukaryota"/>
</dbReference>
<keyword evidence="7" id="KW-0539">Nucleus</keyword>
<dbReference type="HOGENOM" id="CLU_474159_0_0_1"/>
<feature type="compositionally biased region" description="Polar residues" evidence="8">
    <location>
        <begin position="89"/>
        <end position="108"/>
    </location>
</feature>
<dbReference type="SMART" id="SM01312">
    <property type="entry name" value="RTC4"/>
    <property type="match status" value="1"/>
</dbReference>
<evidence type="ECO:0000256" key="7">
    <source>
        <dbReference type="ARBA" id="ARBA00023242"/>
    </source>
</evidence>
<dbReference type="InParanoid" id="G4TL82"/>
<keyword evidence="6" id="KW-0963">Cytoplasm</keyword>
<gene>
    <name evidence="10" type="ORF">PIIN_06001</name>
</gene>
<dbReference type="EMBL" id="CAFZ01000146">
    <property type="protein sequence ID" value="CCA72065.1"/>
    <property type="molecule type" value="Genomic_DNA"/>
</dbReference>
<dbReference type="STRING" id="1109443.G4TL82"/>
<evidence type="ECO:0000256" key="8">
    <source>
        <dbReference type="SAM" id="MobiDB-lite"/>
    </source>
</evidence>